<name>A0A0E9RIA4_ANGAN</name>
<dbReference type="AlphaFoldDB" id="A0A0E9RIA4"/>
<dbReference type="EMBL" id="GBXM01079768">
    <property type="protein sequence ID" value="JAH28809.1"/>
    <property type="molecule type" value="Transcribed_RNA"/>
</dbReference>
<evidence type="ECO:0000313" key="1">
    <source>
        <dbReference type="EMBL" id="JAH28809.1"/>
    </source>
</evidence>
<accession>A0A0E9RIA4</accession>
<protein>
    <submittedName>
        <fullName evidence="1">Uncharacterized protein</fullName>
    </submittedName>
</protein>
<sequence length="87" mass="9743">MPINVIVKHPESRIGTVGRHNKSKPVRGKKGSCSTFSTQYTESSSLQSFCVVQTQNMGAWCLGKELRSKIYEYTLGKMPLNVYQSTN</sequence>
<reference evidence="1" key="1">
    <citation type="submission" date="2014-11" db="EMBL/GenBank/DDBJ databases">
        <authorList>
            <person name="Amaro Gonzalez C."/>
        </authorList>
    </citation>
    <scope>NUCLEOTIDE SEQUENCE</scope>
</reference>
<proteinExistence type="predicted"/>
<reference evidence="1" key="2">
    <citation type="journal article" date="2015" name="Fish Shellfish Immunol.">
        <title>Early steps in the European eel (Anguilla anguilla)-Vibrio vulnificus interaction in the gills: Role of the RtxA13 toxin.</title>
        <authorList>
            <person name="Callol A."/>
            <person name="Pajuelo D."/>
            <person name="Ebbesson L."/>
            <person name="Teles M."/>
            <person name="MacKenzie S."/>
            <person name="Amaro C."/>
        </authorList>
    </citation>
    <scope>NUCLEOTIDE SEQUENCE</scope>
</reference>
<organism evidence="1">
    <name type="scientific">Anguilla anguilla</name>
    <name type="common">European freshwater eel</name>
    <name type="synonym">Muraena anguilla</name>
    <dbReference type="NCBI Taxonomy" id="7936"/>
    <lineage>
        <taxon>Eukaryota</taxon>
        <taxon>Metazoa</taxon>
        <taxon>Chordata</taxon>
        <taxon>Craniata</taxon>
        <taxon>Vertebrata</taxon>
        <taxon>Euteleostomi</taxon>
        <taxon>Actinopterygii</taxon>
        <taxon>Neopterygii</taxon>
        <taxon>Teleostei</taxon>
        <taxon>Anguilliformes</taxon>
        <taxon>Anguillidae</taxon>
        <taxon>Anguilla</taxon>
    </lineage>
</organism>